<evidence type="ECO:0000313" key="3">
    <source>
        <dbReference type="Proteomes" id="UP000294947"/>
    </source>
</evidence>
<dbReference type="Proteomes" id="UP000294947">
    <property type="component" value="Unassembled WGS sequence"/>
</dbReference>
<dbReference type="EMBL" id="SMKW01000071">
    <property type="protein sequence ID" value="TDD40278.1"/>
    <property type="molecule type" value="Genomic_DNA"/>
</dbReference>
<dbReference type="InterPro" id="IPR000792">
    <property type="entry name" value="Tscrpt_reg_LuxR_C"/>
</dbReference>
<reference evidence="2 3" key="1">
    <citation type="submission" date="2019-03" db="EMBL/GenBank/DDBJ databases">
        <title>Draft genome sequences of novel Actinobacteria.</title>
        <authorList>
            <person name="Sahin N."/>
            <person name="Ay H."/>
            <person name="Saygin H."/>
        </authorList>
    </citation>
    <scope>NUCLEOTIDE SEQUENCE [LARGE SCALE GENOMIC DNA]</scope>
    <source>
        <strain evidence="2 3">7K502</strain>
    </source>
</reference>
<dbReference type="Pfam" id="PF00196">
    <property type="entry name" value="GerE"/>
    <property type="match status" value="1"/>
</dbReference>
<gene>
    <name evidence="2" type="ORF">E1288_35705</name>
</gene>
<dbReference type="AlphaFoldDB" id="A0A4R4Y785"/>
<dbReference type="SUPFAM" id="SSF46894">
    <property type="entry name" value="C-terminal effector domain of the bipartite response regulators"/>
    <property type="match status" value="1"/>
</dbReference>
<protein>
    <recommendedName>
        <fullName evidence="1">HTH luxR-type domain-containing protein</fullName>
    </recommendedName>
</protein>
<dbReference type="Gene3D" id="1.10.10.10">
    <property type="entry name" value="Winged helix-like DNA-binding domain superfamily/Winged helix DNA-binding domain"/>
    <property type="match status" value="1"/>
</dbReference>
<dbReference type="OrthoDB" id="9808843at2"/>
<proteinExistence type="predicted"/>
<comment type="caution">
    <text evidence="2">The sequence shown here is derived from an EMBL/GenBank/DDBJ whole genome shotgun (WGS) entry which is preliminary data.</text>
</comment>
<name>A0A4R4Y785_9PSEU</name>
<accession>A0A4R4Y785</accession>
<evidence type="ECO:0000259" key="1">
    <source>
        <dbReference type="PROSITE" id="PS50043"/>
    </source>
</evidence>
<dbReference type="SMART" id="SM00421">
    <property type="entry name" value="HTH_LUXR"/>
    <property type="match status" value="1"/>
</dbReference>
<dbReference type="PROSITE" id="PS50043">
    <property type="entry name" value="HTH_LUXR_2"/>
    <property type="match status" value="1"/>
</dbReference>
<dbReference type="GO" id="GO:0003677">
    <property type="term" value="F:DNA binding"/>
    <property type="evidence" value="ECO:0007669"/>
    <property type="project" value="InterPro"/>
</dbReference>
<dbReference type="InterPro" id="IPR016032">
    <property type="entry name" value="Sig_transdc_resp-reg_C-effctor"/>
</dbReference>
<dbReference type="PRINTS" id="PR00038">
    <property type="entry name" value="HTHLUXR"/>
</dbReference>
<dbReference type="GO" id="GO:0006355">
    <property type="term" value="P:regulation of DNA-templated transcription"/>
    <property type="evidence" value="ECO:0007669"/>
    <property type="project" value="InterPro"/>
</dbReference>
<keyword evidence="3" id="KW-1185">Reference proteome</keyword>
<organism evidence="2 3">
    <name type="scientific">Saccharopolyspora elongata</name>
    <dbReference type="NCBI Taxonomy" id="2530387"/>
    <lineage>
        <taxon>Bacteria</taxon>
        <taxon>Bacillati</taxon>
        <taxon>Actinomycetota</taxon>
        <taxon>Actinomycetes</taxon>
        <taxon>Pseudonocardiales</taxon>
        <taxon>Pseudonocardiaceae</taxon>
        <taxon>Saccharopolyspora</taxon>
    </lineage>
</organism>
<sequence>MESARGRGCSVSAPSPEEEEMKVSQLRRIRLRLNGNRSRFNPRHLRYVTPAEELIILGVASGCRNSEIADSLGICTSSVKTHVKNILAKFDLRGRAEIVVVAYEVGLVVPGWVASAEFVRKPQVGREYYPSEVSPKERPLVPLRP</sequence>
<dbReference type="CDD" id="cd06170">
    <property type="entry name" value="LuxR_C_like"/>
    <property type="match status" value="1"/>
</dbReference>
<evidence type="ECO:0000313" key="2">
    <source>
        <dbReference type="EMBL" id="TDD40278.1"/>
    </source>
</evidence>
<feature type="domain" description="HTH luxR-type" evidence="1">
    <location>
        <begin position="41"/>
        <end position="106"/>
    </location>
</feature>
<dbReference type="PROSITE" id="PS00622">
    <property type="entry name" value="HTH_LUXR_1"/>
    <property type="match status" value="1"/>
</dbReference>
<dbReference type="InterPro" id="IPR036388">
    <property type="entry name" value="WH-like_DNA-bd_sf"/>
</dbReference>